<keyword evidence="2" id="KW-0472">Membrane</keyword>
<dbReference type="EMBL" id="PDCG01000009">
    <property type="protein sequence ID" value="RBP97310.1"/>
    <property type="molecule type" value="Genomic_DNA"/>
</dbReference>
<name>A0A366K6D6_9BIFI</name>
<accession>A0A366K6D6</accession>
<comment type="caution">
    <text evidence="3">The sequence shown here is derived from an EMBL/GenBank/DDBJ whole genome shotgun (WGS) entry which is preliminary data.</text>
</comment>
<keyword evidence="4" id="KW-1185">Reference proteome</keyword>
<keyword evidence="2" id="KW-1133">Transmembrane helix</keyword>
<evidence type="ECO:0000256" key="1">
    <source>
        <dbReference type="SAM" id="MobiDB-lite"/>
    </source>
</evidence>
<dbReference type="AlphaFoldDB" id="A0A366K6D6"/>
<proteinExistence type="predicted"/>
<protein>
    <recommendedName>
        <fullName evidence="5">Carbon starvation protein</fullName>
    </recommendedName>
</protein>
<gene>
    <name evidence="3" type="ORF">CRD60_07480</name>
</gene>
<feature type="compositionally biased region" description="Basic and acidic residues" evidence="1">
    <location>
        <begin position="70"/>
        <end position="83"/>
    </location>
</feature>
<dbReference type="Proteomes" id="UP000252530">
    <property type="component" value="Unassembled WGS sequence"/>
</dbReference>
<reference evidence="3 4" key="1">
    <citation type="submission" date="2017-10" db="EMBL/GenBank/DDBJ databases">
        <title>Bifidobacterium xylocopum sp. nov. and Bifidobacterium aemilianum sp. nov., from the carpenter bee (Xylocopa violacea) digestive tract.</title>
        <authorList>
            <person name="Alberoni D."/>
            <person name="Baffoni L."/>
            <person name="Di Gioia D."/>
            <person name="Gaggia F."/>
            <person name="Biavati B."/>
        </authorList>
    </citation>
    <scope>NUCLEOTIDE SEQUENCE [LARGE SCALE GENOMIC DNA]</scope>
    <source>
        <strain evidence="3 4">XV10</strain>
    </source>
</reference>
<organism evidence="3 4">
    <name type="scientific">Bifidobacterium aemilianum</name>
    <dbReference type="NCBI Taxonomy" id="2493120"/>
    <lineage>
        <taxon>Bacteria</taxon>
        <taxon>Bacillati</taxon>
        <taxon>Actinomycetota</taxon>
        <taxon>Actinomycetes</taxon>
        <taxon>Bifidobacteriales</taxon>
        <taxon>Bifidobacteriaceae</taxon>
        <taxon>Bifidobacterium</taxon>
    </lineage>
</organism>
<evidence type="ECO:0000313" key="3">
    <source>
        <dbReference type="EMBL" id="RBP97310.1"/>
    </source>
</evidence>
<sequence length="113" mass="12166">MKGKQFQMRMYAFGALACLMWLIQSTREALADGSLWSPANGIFTLCLLVAIGYTGTQAYLIWRQPEVDHVPEAPDKEPEHGPKSDIVGSEMADMADDAVAASASDSRDGTAGD</sequence>
<evidence type="ECO:0000256" key="2">
    <source>
        <dbReference type="SAM" id="Phobius"/>
    </source>
</evidence>
<evidence type="ECO:0000313" key="4">
    <source>
        <dbReference type="Proteomes" id="UP000252530"/>
    </source>
</evidence>
<evidence type="ECO:0008006" key="5">
    <source>
        <dbReference type="Google" id="ProtNLM"/>
    </source>
</evidence>
<keyword evidence="2" id="KW-0812">Transmembrane</keyword>
<feature type="region of interest" description="Disordered" evidence="1">
    <location>
        <begin position="70"/>
        <end position="89"/>
    </location>
</feature>
<feature type="transmembrane region" description="Helical" evidence="2">
    <location>
        <begin position="41"/>
        <end position="62"/>
    </location>
</feature>